<evidence type="ECO:0000313" key="2">
    <source>
        <dbReference type="EMBL" id="OHA59391.1"/>
    </source>
</evidence>
<dbReference type="AlphaFoldDB" id="A0A1G2QHD0"/>
<name>A0A1G2QHD0_9BACT</name>
<evidence type="ECO:0000313" key="3">
    <source>
        <dbReference type="Proteomes" id="UP000177838"/>
    </source>
</evidence>
<comment type="caution">
    <text evidence="2">The sequence shown here is derived from an EMBL/GenBank/DDBJ whole genome shotgun (WGS) entry which is preliminary data.</text>
</comment>
<keyword evidence="1" id="KW-1133">Transmembrane helix</keyword>
<reference evidence="2 3" key="1">
    <citation type="journal article" date="2016" name="Nat. Commun.">
        <title>Thousands of microbial genomes shed light on interconnected biogeochemical processes in an aquifer system.</title>
        <authorList>
            <person name="Anantharaman K."/>
            <person name="Brown C.T."/>
            <person name="Hug L.A."/>
            <person name="Sharon I."/>
            <person name="Castelle C.J."/>
            <person name="Probst A.J."/>
            <person name="Thomas B.C."/>
            <person name="Singh A."/>
            <person name="Wilkins M.J."/>
            <person name="Karaoz U."/>
            <person name="Brodie E.L."/>
            <person name="Williams K.H."/>
            <person name="Hubbard S.S."/>
            <person name="Banfield J.F."/>
        </authorList>
    </citation>
    <scope>NUCLEOTIDE SEQUENCE [LARGE SCALE GENOMIC DNA]</scope>
</reference>
<organism evidence="2 3">
    <name type="scientific">Candidatus Vogelbacteria bacterium RIFOXYD1_FULL_46_19</name>
    <dbReference type="NCBI Taxonomy" id="1802439"/>
    <lineage>
        <taxon>Bacteria</taxon>
        <taxon>Candidatus Vogeliibacteriota</taxon>
    </lineage>
</organism>
<gene>
    <name evidence="2" type="ORF">A2589_00790</name>
</gene>
<evidence type="ECO:0000256" key="1">
    <source>
        <dbReference type="SAM" id="Phobius"/>
    </source>
</evidence>
<accession>A0A1G2QHD0</accession>
<protein>
    <submittedName>
        <fullName evidence="2">Uncharacterized protein</fullName>
    </submittedName>
</protein>
<dbReference type="STRING" id="1802439.A2589_00790"/>
<feature type="transmembrane region" description="Helical" evidence="1">
    <location>
        <begin position="12"/>
        <end position="36"/>
    </location>
</feature>
<keyword evidence="1" id="KW-0472">Membrane</keyword>
<proteinExistence type="predicted"/>
<dbReference type="Proteomes" id="UP000177838">
    <property type="component" value="Unassembled WGS sequence"/>
</dbReference>
<dbReference type="EMBL" id="MHTK01000006">
    <property type="protein sequence ID" value="OHA59391.1"/>
    <property type="molecule type" value="Genomic_DNA"/>
</dbReference>
<keyword evidence="1" id="KW-0812">Transmembrane</keyword>
<sequence>METFISSPIFVLVTGLAEILIVIFGAIILAYVVVIVHNVNRMSKIARTEAENIAADIERARVDLKDGVEVVKKRVKLAVGAMSAKKIFDMLLAGAGRVTARQKSKRRSSRKSSDD</sequence>